<evidence type="ECO:0000313" key="4">
    <source>
        <dbReference type="Proteomes" id="UP000094067"/>
    </source>
</evidence>
<reference evidence="1 4" key="1">
    <citation type="submission" date="2016-07" db="EMBL/GenBank/DDBJ databases">
        <title>Characterization of isolates of Eisenbergiella tayi derived from blood cultures, using whole genome sequencing.</title>
        <authorList>
            <person name="Burdz T."/>
            <person name="Wiebe D."/>
            <person name="Huynh C."/>
            <person name="Bernard K."/>
        </authorList>
    </citation>
    <scope>NUCLEOTIDE SEQUENCE [LARGE SCALE GENOMIC DNA]</scope>
    <source>
        <strain evidence="1 4">NML 110608</strain>
    </source>
</reference>
<dbReference type="AlphaFoldDB" id="A0A1E3AEK6"/>
<evidence type="ECO:0000313" key="2">
    <source>
        <dbReference type="EMBL" id="ODR50166.1"/>
    </source>
</evidence>
<evidence type="ECO:0000313" key="6">
    <source>
        <dbReference type="Proteomes" id="UP000094869"/>
    </source>
</evidence>
<dbReference type="EMBL" id="MCGH01000002">
    <property type="protein sequence ID" value="ODM07162.1"/>
    <property type="molecule type" value="Genomic_DNA"/>
</dbReference>
<organism evidence="1 4">
    <name type="scientific">Eisenbergiella tayi</name>
    <dbReference type="NCBI Taxonomy" id="1432052"/>
    <lineage>
        <taxon>Bacteria</taxon>
        <taxon>Bacillati</taxon>
        <taxon>Bacillota</taxon>
        <taxon>Clostridia</taxon>
        <taxon>Lachnospirales</taxon>
        <taxon>Lachnospiraceae</taxon>
        <taxon>Eisenbergiella</taxon>
    </lineage>
</organism>
<sequence length="81" mass="8485">MGVVVSDPSLIQSALHDVGNSKAVVTIQAKGFGTASIAAYAVSNPAIISYAAGNLIKRQAVYVSDPISYNELTLSWYIPEA</sequence>
<name>A0A1E3AEK6_9FIRM</name>
<dbReference type="Proteomes" id="UP000094271">
    <property type="component" value="Unassembled WGS sequence"/>
</dbReference>
<accession>A0A1E3AEK6</accession>
<dbReference type="EMBL" id="MEHD01000036">
    <property type="protein sequence ID" value="ODR50166.1"/>
    <property type="molecule type" value="Genomic_DNA"/>
</dbReference>
<dbReference type="RefSeq" id="WP_069152874.1">
    <property type="nucleotide sequence ID" value="NZ_DAWDRA010000620.1"/>
</dbReference>
<proteinExistence type="predicted"/>
<dbReference type="EMBL" id="MEHA01000002">
    <property type="protein sequence ID" value="ODR55158.1"/>
    <property type="molecule type" value="Genomic_DNA"/>
</dbReference>
<evidence type="ECO:0000313" key="3">
    <source>
        <dbReference type="EMBL" id="ODR55158.1"/>
    </source>
</evidence>
<comment type="caution">
    <text evidence="1">The sequence shown here is derived from an EMBL/GenBank/DDBJ whole genome shotgun (WGS) entry which is preliminary data.</text>
</comment>
<reference evidence="2 6" key="2">
    <citation type="submission" date="2016-08" db="EMBL/GenBank/DDBJ databases">
        <title>Characterization of Isolates of Eisenbergiella tayi Derived from Blood Cultures, Using Whole Genome Sequencing.</title>
        <authorList>
            <person name="Bernier A.-M."/>
            <person name="Burdz T."/>
            <person name="Wiebe D."/>
            <person name="Bernard K."/>
        </authorList>
    </citation>
    <scope>NUCLEOTIDE SEQUENCE [LARGE SCALE GENOMIC DNA]</scope>
    <source>
        <strain evidence="2 6">NML120146</strain>
    </source>
</reference>
<keyword evidence="6" id="KW-1185">Reference proteome</keyword>
<dbReference type="Proteomes" id="UP000094869">
    <property type="component" value="Unassembled WGS sequence"/>
</dbReference>
<evidence type="ECO:0000313" key="5">
    <source>
        <dbReference type="Proteomes" id="UP000094271"/>
    </source>
</evidence>
<gene>
    <name evidence="3" type="ORF">BEI59_04400</name>
    <name evidence="1" type="ORF">BEI61_03052</name>
    <name evidence="2" type="ORF">BEI63_24075</name>
</gene>
<evidence type="ECO:0000313" key="1">
    <source>
        <dbReference type="EMBL" id="ODM07162.1"/>
    </source>
</evidence>
<protein>
    <submittedName>
        <fullName evidence="1">Uncharacterized protein</fullName>
    </submittedName>
</protein>
<dbReference type="Proteomes" id="UP000094067">
    <property type="component" value="Unassembled WGS sequence"/>
</dbReference>
<reference evidence="3 5" key="3">
    <citation type="submission" date="2016-08" db="EMBL/GenBank/DDBJ databases">
        <authorList>
            <person name="Seilhamer J.J."/>
        </authorList>
    </citation>
    <scope>NUCLEOTIDE SEQUENCE [LARGE SCALE GENOMIC DNA]</scope>
    <source>
        <strain evidence="3 5">NML150140-1</strain>
    </source>
</reference>